<name>A0ABS1C9W2_9FIRM</name>
<dbReference type="Gene3D" id="3.40.30.10">
    <property type="entry name" value="Glutaredoxin"/>
    <property type="match status" value="1"/>
</dbReference>
<dbReference type="Proteomes" id="UP000823123">
    <property type="component" value="Unassembled WGS sequence"/>
</dbReference>
<dbReference type="InterPro" id="IPR013766">
    <property type="entry name" value="Thioredoxin_domain"/>
</dbReference>
<dbReference type="InterPro" id="IPR036249">
    <property type="entry name" value="Thioredoxin-like_sf"/>
</dbReference>
<proteinExistence type="predicted"/>
<dbReference type="RefSeq" id="WP_201275780.1">
    <property type="nucleotide sequence ID" value="NZ_JACVDA010000016.1"/>
</dbReference>
<evidence type="ECO:0000313" key="3">
    <source>
        <dbReference type="Proteomes" id="UP000823123"/>
    </source>
</evidence>
<keyword evidence="3" id="KW-1185">Reference proteome</keyword>
<dbReference type="CDD" id="cd02947">
    <property type="entry name" value="TRX_family"/>
    <property type="match status" value="1"/>
</dbReference>
<feature type="domain" description="Thioredoxin" evidence="1">
    <location>
        <begin position="1"/>
        <end position="54"/>
    </location>
</feature>
<accession>A0ABS1C9W2</accession>
<comment type="caution">
    <text evidence="2">The sequence shown here is derived from an EMBL/GenBank/DDBJ whole genome shotgun (WGS) entry which is preliminary data.</text>
</comment>
<sequence>MHPVLEKLREEYKDKVIIKTVDIIKEQKFASEFPIRVTPTLFYYNADGTPFKASEDLAKKISYVAYQDKKTDELKFGGSEGVVEYEGLKEIIEEMLKNVK</sequence>
<evidence type="ECO:0000313" key="2">
    <source>
        <dbReference type="EMBL" id="MBK1468892.1"/>
    </source>
</evidence>
<gene>
    <name evidence="2" type="ORF">IBJ83_06140</name>
</gene>
<organism evidence="2 3">
    <name type="scientific">Parvimonas parva</name>
    <dbReference type="NCBI Taxonomy" id="2769485"/>
    <lineage>
        <taxon>Bacteria</taxon>
        <taxon>Bacillati</taxon>
        <taxon>Bacillota</taxon>
        <taxon>Tissierellia</taxon>
        <taxon>Tissierellales</taxon>
        <taxon>Peptoniphilaceae</taxon>
        <taxon>Parvimonas</taxon>
    </lineage>
</organism>
<protein>
    <submittedName>
        <fullName evidence="2">Thioredoxin family protein</fullName>
    </submittedName>
</protein>
<dbReference type="SUPFAM" id="SSF52833">
    <property type="entry name" value="Thioredoxin-like"/>
    <property type="match status" value="1"/>
</dbReference>
<evidence type="ECO:0000259" key="1">
    <source>
        <dbReference type="Pfam" id="PF00085"/>
    </source>
</evidence>
<dbReference type="Pfam" id="PF00085">
    <property type="entry name" value="Thioredoxin"/>
    <property type="match status" value="1"/>
</dbReference>
<dbReference type="EMBL" id="JACVDA010000016">
    <property type="protein sequence ID" value="MBK1468892.1"/>
    <property type="molecule type" value="Genomic_DNA"/>
</dbReference>
<reference evidence="2 3" key="1">
    <citation type="submission" date="2020-09" db="EMBL/GenBank/DDBJ databases">
        <title>Parvimonas S3374 sp. nov.</title>
        <authorList>
            <person name="Buhl M."/>
        </authorList>
    </citation>
    <scope>NUCLEOTIDE SEQUENCE [LARGE SCALE GENOMIC DNA]</scope>
    <source>
        <strain evidence="2 3">S3374</strain>
    </source>
</reference>